<feature type="compositionally biased region" description="Basic and acidic residues" evidence="1">
    <location>
        <begin position="63"/>
        <end position="73"/>
    </location>
</feature>
<dbReference type="AlphaFoldDB" id="A0AAV8A6T6"/>
<name>A0AAV8A6T6_9EUKA</name>
<feature type="compositionally biased region" description="Basic and acidic residues" evidence="1">
    <location>
        <begin position="162"/>
        <end position="218"/>
    </location>
</feature>
<feature type="compositionally biased region" description="Basic residues" evidence="1">
    <location>
        <begin position="471"/>
        <end position="486"/>
    </location>
</feature>
<evidence type="ECO:0000256" key="1">
    <source>
        <dbReference type="SAM" id="MobiDB-lite"/>
    </source>
</evidence>
<feature type="region of interest" description="Disordered" evidence="1">
    <location>
        <begin position="60"/>
        <end position="98"/>
    </location>
</feature>
<accession>A0AAV8A6T6</accession>
<feature type="compositionally biased region" description="Acidic residues" evidence="1">
    <location>
        <begin position="277"/>
        <end position="320"/>
    </location>
</feature>
<protein>
    <submittedName>
        <fullName evidence="2">Uncharacterized protein</fullName>
    </submittedName>
</protein>
<dbReference type="Proteomes" id="UP001146793">
    <property type="component" value="Unassembled WGS sequence"/>
</dbReference>
<feature type="compositionally biased region" description="Polar residues" evidence="1">
    <location>
        <begin position="75"/>
        <end position="88"/>
    </location>
</feature>
<comment type="caution">
    <text evidence="2">The sequence shown here is derived from an EMBL/GenBank/DDBJ whole genome shotgun (WGS) entry which is preliminary data.</text>
</comment>
<feature type="region of interest" description="Disordered" evidence="1">
    <location>
        <begin position="428"/>
        <end position="486"/>
    </location>
</feature>
<evidence type="ECO:0000313" key="2">
    <source>
        <dbReference type="EMBL" id="KAJ3449330.1"/>
    </source>
</evidence>
<feature type="region of interest" description="Disordered" evidence="1">
    <location>
        <begin position="157"/>
        <end position="330"/>
    </location>
</feature>
<sequence>MNKNSIYFKNSFQKIFRESSKVKTPTTIFKQTNSNYNHKNNEFFKKKSFNQNNCLKSFSNNKVQKETTPKPESKIYSNFSRPESGNNDSQRDGRKNHTTNFLPHFDIFQLICNSKIQKLDNFEINPPNEFKIGKRMIEESEESEENEAIDVINEEVVEEENEKEKEKEGGSEEEKLEGRPALRRIEKLKNNTRKINMEMEREIQEKENDYFKQQEKQKETKKKKQQEKQKLQEYFQKQIQLQEQKNQKEQNIFQEKEVKREEHEQEEEQENNKIDEEKEVNEEYEEEEEEEEEEDEGDDDDDDDDDDDLNYDYDEEDEEYLPNKKPNYENEKKIFKKRGKKQQKQFRICVRNRTNNTITKQSKKITRTIFESKEKRKEKELSFHSVTRKRKAKAKTKTIIKTKFHQNQKSNYVENNILQIPSRLIKTSTNNNNNHINGNDTHNYNNDGDNNDNNNSNNEHDNYNNDNNKNTNKKSKKIKLFKKTKI</sequence>
<feature type="compositionally biased region" description="Low complexity" evidence="1">
    <location>
        <begin position="430"/>
        <end position="457"/>
    </location>
</feature>
<feature type="compositionally biased region" description="Low complexity" evidence="1">
    <location>
        <begin position="232"/>
        <end position="253"/>
    </location>
</feature>
<feature type="compositionally biased region" description="Basic and acidic residues" evidence="1">
    <location>
        <begin position="254"/>
        <end position="263"/>
    </location>
</feature>
<organism evidence="2 3">
    <name type="scientific">Anaeramoeba flamelloides</name>
    <dbReference type="NCBI Taxonomy" id="1746091"/>
    <lineage>
        <taxon>Eukaryota</taxon>
        <taxon>Metamonada</taxon>
        <taxon>Anaeramoebidae</taxon>
        <taxon>Anaeramoeba</taxon>
    </lineage>
</organism>
<dbReference type="EMBL" id="JANTQA010000012">
    <property type="protein sequence ID" value="KAJ3449330.1"/>
    <property type="molecule type" value="Genomic_DNA"/>
</dbReference>
<evidence type="ECO:0000313" key="3">
    <source>
        <dbReference type="Proteomes" id="UP001146793"/>
    </source>
</evidence>
<proteinExistence type="predicted"/>
<gene>
    <name evidence="2" type="ORF">M0812_05476</name>
</gene>
<reference evidence="2" key="1">
    <citation type="submission" date="2022-08" db="EMBL/GenBank/DDBJ databases">
        <title>Novel sulphate-reducing endosymbionts in the free-living metamonad Anaeramoeba.</title>
        <authorList>
            <person name="Jerlstrom-Hultqvist J."/>
            <person name="Cepicka I."/>
            <person name="Gallot-Lavallee L."/>
            <person name="Salas-Leiva D."/>
            <person name="Curtis B.A."/>
            <person name="Zahonova K."/>
            <person name="Pipaliya S."/>
            <person name="Dacks J."/>
            <person name="Roger A.J."/>
        </authorList>
    </citation>
    <scope>NUCLEOTIDE SEQUENCE</scope>
    <source>
        <strain evidence="2">Busselton2</strain>
    </source>
</reference>